<evidence type="ECO:0000313" key="1">
    <source>
        <dbReference type="EMBL" id="SUQ64194.1"/>
    </source>
</evidence>
<sequence>MRKSTPGRASEMRLYDQLVRQCRAKHFIFTFAATIHVAPNGPALARWWEATHGPTEDLQPNRKWDAYFRGALPQAKLLEQLIGDVPELATCLTNPIWYALADFQVGNSEAFWNSCANAVRINDAPFGYQSRQRLDDLYAQPNLASLGLLIIILRSDDLQHYYSRQHITRCFTCYVCIALLSDRLRDVADDIYMLINSLIERGGFTEGTPLGWPESLDDFCRQYNSYHLIAQWLYPTVQSDRREADVLLLLWMVAEDHKLLWQFFNQDEVVIPPSMLQRWRRWCKRFVNHSTQLCCSECDTRLLAREEKRVWCRLLLRGNVASAKIGTTVIVALNLTFGLLV</sequence>
<dbReference type="AlphaFoldDB" id="A0A380T2Y3"/>
<gene>
    <name evidence="1" type="ORF">CCOS864_03649</name>
</gene>
<accession>A0A380T2Y3</accession>
<organism evidence="1 2">
    <name type="scientific">Pseudomonas wadenswilerensis</name>
    <dbReference type="NCBI Taxonomy" id="1785161"/>
    <lineage>
        <taxon>Bacteria</taxon>
        <taxon>Pseudomonadati</taxon>
        <taxon>Pseudomonadota</taxon>
        <taxon>Gammaproteobacteria</taxon>
        <taxon>Pseudomonadales</taxon>
        <taxon>Pseudomonadaceae</taxon>
        <taxon>Pseudomonas</taxon>
    </lineage>
</organism>
<protein>
    <submittedName>
        <fullName evidence="1">Uncharacterized protein</fullName>
    </submittedName>
</protein>
<reference evidence="2" key="1">
    <citation type="submission" date="2018-07" db="EMBL/GenBank/DDBJ databases">
        <authorList>
            <person name="Blom J."/>
        </authorList>
    </citation>
    <scope>NUCLEOTIDE SEQUENCE [LARGE SCALE GENOMIC DNA]</scope>
    <source>
        <strain evidence="2">CCOS 864</strain>
    </source>
</reference>
<dbReference type="Proteomes" id="UP000255177">
    <property type="component" value="Unassembled WGS sequence"/>
</dbReference>
<proteinExistence type="predicted"/>
<name>A0A380T2Y3_9PSED</name>
<evidence type="ECO:0000313" key="2">
    <source>
        <dbReference type="Proteomes" id="UP000255177"/>
    </source>
</evidence>
<dbReference type="EMBL" id="UIDD01000009">
    <property type="protein sequence ID" value="SUQ64194.1"/>
    <property type="molecule type" value="Genomic_DNA"/>
</dbReference>
<keyword evidence="2" id="KW-1185">Reference proteome</keyword>
<dbReference type="RefSeq" id="WP_148708564.1">
    <property type="nucleotide sequence ID" value="NZ_CBCSFG010000034.1"/>
</dbReference>